<reference evidence="4 5" key="1">
    <citation type="submission" date="2018-05" db="EMBL/GenBank/DDBJ databases">
        <title>Genomic Encyclopedia of Type Strains, Phase IV (KMG-IV): sequencing the most valuable type-strain genomes for metagenomic binning, comparative biology and taxonomic classification.</title>
        <authorList>
            <person name="Goeker M."/>
        </authorList>
    </citation>
    <scope>NUCLEOTIDE SEQUENCE [LARGE SCALE GENOMIC DNA]</scope>
    <source>
        <strain evidence="4 5">DSM 6462</strain>
    </source>
</reference>
<accession>A0A2V3TY46</accession>
<evidence type="ECO:0000313" key="5">
    <source>
        <dbReference type="Proteomes" id="UP000248021"/>
    </source>
</evidence>
<dbReference type="PANTHER" id="PTHR48106:SF8">
    <property type="entry name" value="OS02G0805600 PROTEIN"/>
    <property type="match status" value="1"/>
</dbReference>
<evidence type="ECO:0000313" key="4">
    <source>
        <dbReference type="EMBL" id="PXW53981.1"/>
    </source>
</evidence>
<dbReference type="InterPro" id="IPR014189">
    <property type="entry name" value="Quinone_OxRdtase_PIG3"/>
</dbReference>
<proteinExistence type="predicted"/>
<evidence type="ECO:0000256" key="2">
    <source>
        <dbReference type="ARBA" id="ARBA00023002"/>
    </source>
</evidence>
<dbReference type="Pfam" id="PF08240">
    <property type="entry name" value="ADH_N"/>
    <property type="match status" value="1"/>
</dbReference>
<dbReference type="EMBL" id="QJJK01000012">
    <property type="protein sequence ID" value="PXW53981.1"/>
    <property type="molecule type" value="Genomic_DNA"/>
</dbReference>
<dbReference type="SUPFAM" id="SSF50129">
    <property type="entry name" value="GroES-like"/>
    <property type="match status" value="1"/>
</dbReference>
<sequence length="336" mass="35439">MPETVALPATMIAIAMDGFGAPEVLKPVERPLPQPGNGELLIRVEAAGINRPDVAQRKGGYPPPPGAPDIPGLECAGTVVAVGPDCRRFRPGDKVCALVAGGGYADYCLAPEPQVLPIPGSLSMIEAAALPETFFTVWSNVFDRAKLEPGESFLVHGGTSGIGTTAIQLAHAFGVRVFATAGSAEKCAACQDLGADVAINYRDEDFVARVKAETDRRGVDVILDMVGGSYTQRNIDALAVDGRLAQIAFMGGAKIEADFTKLMTKRLTWIGATLRPRSIADKGRIAAALEAKVWPLIANGRIKPLIFKTFPMAEAAKAHALMETSEHIGKIVLTNG</sequence>
<dbReference type="InterPro" id="IPR013149">
    <property type="entry name" value="ADH-like_C"/>
</dbReference>
<dbReference type="GO" id="GO:0070402">
    <property type="term" value="F:NADPH binding"/>
    <property type="evidence" value="ECO:0007669"/>
    <property type="project" value="TreeGrafter"/>
</dbReference>
<dbReference type="Gene3D" id="3.90.180.10">
    <property type="entry name" value="Medium-chain alcohol dehydrogenases, catalytic domain"/>
    <property type="match status" value="1"/>
</dbReference>
<name>A0A2V3TY46_9HYPH</name>
<evidence type="ECO:0000259" key="3">
    <source>
        <dbReference type="SMART" id="SM00829"/>
    </source>
</evidence>
<dbReference type="PANTHER" id="PTHR48106">
    <property type="entry name" value="QUINONE OXIDOREDUCTASE PIG3-RELATED"/>
    <property type="match status" value="1"/>
</dbReference>
<dbReference type="CDD" id="cd05276">
    <property type="entry name" value="p53_inducible_oxidoreductase"/>
    <property type="match status" value="1"/>
</dbReference>
<dbReference type="InterPro" id="IPR020843">
    <property type="entry name" value="ER"/>
</dbReference>
<comment type="caution">
    <text evidence="4">The sequence shown here is derived from an EMBL/GenBank/DDBJ whole genome shotgun (WGS) entry which is preliminary data.</text>
</comment>
<dbReference type="Proteomes" id="UP000248021">
    <property type="component" value="Unassembled WGS sequence"/>
</dbReference>
<dbReference type="InterPro" id="IPR013154">
    <property type="entry name" value="ADH-like_N"/>
</dbReference>
<dbReference type="SUPFAM" id="SSF51735">
    <property type="entry name" value="NAD(P)-binding Rossmann-fold domains"/>
    <property type="match status" value="1"/>
</dbReference>
<dbReference type="AlphaFoldDB" id="A0A2V3TY46"/>
<evidence type="ECO:0000256" key="1">
    <source>
        <dbReference type="ARBA" id="ARBA00022857"/>
    </source>
</evidence>
<dbReference type="SMART" id="SM00829">
    <property type="entry name" value="PKS_ER"/>
    <property type="match status" value="1"/>
</dbReference>
<dbReference type="Gene3D" id="3.40.50.720">
    <property type="entry name" value="NAD(P)-binding Rossmann-like Domain"/>
    <property type="match status" value="1"/>
</dbReference>
<keyword evidence="1" id="KW-0521">NADP</keyword>
<keyword evidence="5" id="KW-1185">Reference proteome</keyword>
<dbReference type="NCBIfam" id="TIGR02824">
    <property type="entry name" value="quinone_pig3"/>
    <property type="match status" value="1"/>
</dbReference>
<organism evidence="4 5">
    <name type="scientific">Chelatococcus asaccharovorans</name>
    <dbReference type="NCBI Taxonomy" id="28210"/>
    <lineage>
        <taxon>Bacteria</taxon>
        <taxon>Pseudomonadati</taxon>
        <taxon>Pseudomonadota</taxon>
        <taxon>Alphaproteobacteria</taxon>
        <taxon>Hyphomicrobiales</taxon>
        <taxon>Chelatococcaceae</taxon>
        <taxon>Chelatococcus</taxon>
    </lineage>
</organism>
<dbReference type="GO" id="GO:0016651">
    <property type="term" value="F:oxidoreductase activity, acting on NAD(P)H"/>
    <property type="evidence" value="ECO:0007669"/>
    <property type="project" value="TreeGrafter"/>
</dbReference>
<protein>
    <submittedName>
        <fullName evidence="4">Putative PIG3 family NAD(P)H quinone oxidoreductase</fullName>
    </submittedName>
</protein>
<dbReference type="InterPro" id="IPR036291">
    <property type="entry name" value="NAD(P)-bd_dom_sf"/>
</dbReference>
<dbReference type="Pfam" id="PF00107">
    <property type="entry name" value="ADH_zinc_N"/>
    <property type="match status" value="1"/>
</dbReference>
<gene>
    <name evidence="4" type="ORF">C7450_11210</name>
</gene>
<dbReference type="InterPro" id="IPR011032">
    <property type="entry name" value="GroES-like_sf"/>
</dbReference>
<feature type="domain" description="Enoyl reductase (ER)" evidence="3">
    <location>
        <begin position="20"/>
        <end position="333"/>
    </location>
</feature>
<keyword evidence="2" id="KW-0560">Oxidoreductase</keyword>